<sequence length="109" mass="12646">MSAVSKFLLQRSLLVRFRVTSNKLPFDTASRLACHFKIESCLGDSGSVIFFKQNYCSYTKQYLPQLTVLIEAEKKKYVEELLTVQFDNDEDLKLTSISQDEKVLESFKY</sequence>
<dbReference type="EMBL" id="BTGC01000001">
    <property type="protein sequence ID" value="GMM49080.1"/>
    <property type="molecule type" value="Genomic_DNA"/>
</dbReference>
<reference evidence="1 2" key="1">
    <citation type="journal article" date="2023" name="Elife">
        <title>Identification of key yeast species and microbe-microbe interactions impacting larval growth of Drosophila in the wild.</title>
        <authorList>
            <person name="Mure A."/>
            <person name="Sugiura Y."/>
            <person name="Maeda R."/>
            <person name="Honda K."/>
            <person name="Sakurai N."/>
            <person name="Takahashi Y."/>
            <person name="Watada M."/>
            <person name="Katoh T."/>
            <person name="Gotoh A."/>
            <person name="Gotoh Y."/>
            <person name="Taniguchi I."/>
            <person name="Nakamura K."/>
            <person name="Hayashi T."/>
            <person name="Katayama T."/>
            <person name="Uemura T."/>
            <person name="Hattori Y."/>
        </authorList>
    </citation>
    <scope>NUCLEOTIDE SEQUENCE [LARGE SCALE GENOMIC DNA]</scope>
    <source>
        <strain evidence="1 2">SB-73</strain>
    </source>
</reference>
<protein>
    <submittedName>
        <fullName evidence="1">Uncharacterized protein</fullName>
    </submittedName>
</protein>
<accession>A0AAV5RCN7</accession>
<evidence type="ECO:0000313" key="1">
    <source>
        <dbReference type="EMBL" id="GMM49080.1"/>
    </source>
</evidence>
<dbReference type="AlphaFoldDB" id="A0AAV5RCN7"/>
<comment type="caution">
    <text evidence="1">The sequence shown here is derived from an EMBL/GenBank/DDBJ whole genome shotgun (WGS) entry which is preliminary data.</text>
</comment>
<keyword evidence="2" id="KW-1185">Reference proteome</keyword>
<dbReference type="Proteomes" id="UP001362899">
    <property type="component" value="Unassembled WGS sequence"/>
</dbReference>
<organism evidence="1 2">
    <name type="scientific">Starmerella bacillaris</name>
    <name type="common">Yeast</name>
    <name type="synonym">Candida zemplinina</name>
    <dbReference type="NCBI Taxonomy" id="1247836"/>
    <lineage>
        <taxon>Eukaryota</taxon>
        <taxon>Fungi</taxon>
        <taxon>Dikarya</taxon>
        <taxon>Ascomycota</taxon>
        <taxon>Saccharomycotina</taxon>
        <taxon>Dipodascomycetes</taxon>
        <taxon>Dipodascales</taxon>
        <taxon>Trichomonascaceae</taxon>
        <taxon>Starmerella</taxon>
    </lineage>
</organism>
<gene>
    <name evidence="1" type="ORF">DASB73_000380</name>
</gene>
<proteinExistence type="predicted"/>
<evidence type="ECO:0000313" key="2">
    <source>
        <dbReference type="Proteomes" id="UP001362899"/>
    </source>
</evidence>
<name>A0AAV5RCN7_STABA</name>